<comment type="cofactor">
    <cofactor evidence="1">
        <name>pyridoxal 5'-phosphate</name>
        <dbReference type="ChEBI" id="CHEBI:597326"/>
    </cofactor>
</comment>
<dbReference type="GO" id="GO:0004758">
    <property type="term" value="F:serine C-palmitoyltransferase activity"/>
    <property type="evidence" value="ECO:0007669"/>
    <property type="project" value="TreeGrafter"/>
</dbReference>
<dbReference type="InterPro" id="IPR050087">
    <property type="entry name" value="AON_synthase_class-II"/>
</dbReference>
<proteinExistence type="inferred from homology"/>
<evidence type="ECO:0000256" key="9">
    <source>
        <dbReference type="ARBA" id="ARBA00023098"/>
    </source>
</evidence>
<dbReference type="Pfam" id="PF00155">
    <property type="entry name" value="Aminotran_1_2"/>
    <property type="match status" value="1"/>
</dbReference>
<dbReference type="EC" id="2.3.1.50" evidence="5"/>
<dbReference type="GO" id="GO:0005783">
    <property type="term" value="C:endoplasmic reticulum"/>
    <property type="evidence" value="ECO:0007669"/>
    <property type="project" value="TreeGrafter"/>
</dbReference>
<feature type="domain" description="Aminotransferase class I/classII large" evidence="11">
    <location>
        <begin position="185"/>
        <end position="528"/>
    </location>
</feature>
<comment type="similarity">
    <text evidence="4">Belongs to the class-II pyridoxal-phosphate-dependent aminotransferase family.</text>
</comment>
<evidence type="ECO:0000256" key="8">
    <source>
        <dbReference type="ARBA" id="ARBA00022919"/>
    </source>
</evidence>
<reference evidence="12" key="1">
    <citation type="journal article" date="2020" name="Fungal Divers.">
        <title>Resolving the Mortierellaceae phylogeny through synthesis of multi-gene phylogenetics and phylogenomics.</title>
        <authorList>
            <person name="Vandepol N."/>
            <person name="Liber J."/>
            <person name="Desiro A."/>
            <person name="Na H."/>
            <person name="Kennedy M."/>
            <person name="Barry K."/>
            <person name="Grigoriev I.V."/>
            <person name="Miller A.N."/>
            <person name="O'Donnell K."/>
            <person name="Stajich J.E."/>
            <person name="Bonito G."/>
        </authorList>
    </citation>
    <scope>NUCLEOTIDE SEQUENCE</scope>
    <source>
        <strain evidence="12">KOD948</strain>
    </source>
</reference>
<sequence length="540" mass="59475">MENPLLSAINQTIISASRAVEAVPGSAIAINYIKNSYQNDPFRVVLELGLAIFAVKYMLSKKYRIDHTHIQLTEKEIDELVAEWNPEPLVQPMSEIQRMELDRTQVIVGHQGPKPKLLSSGKNLLNLASANYLGYNTNEEIKVQTRPDLEQSMTCHEGDTGLSIHGSMIGREKEKAIEILHNYGVGSCGPPGFYGTLDVHINLEKDIARFLGTESSIIYAQGFSTMSSVIAAFSKRGDIIVADDGCNFAVQKGAQISRSNIKWFKHNDMADLERVLQAMQKEISSNKKRPLTRRFIVTEGLFQNYGDMAPLDKIMELKHKYKYRVILDESNSFGVLGKTGRGLTEIYNIPAKDVDMIVGSMANTLSSAGGFCAGPKEVVDHQRLSGQAFVFSASIPAMLAVCASEAINILETGNGSKLLKELHQNAAAFRNVVVSVPQAIEVSSDAGSPILHLRFPKNALEAAGVTSRDEEKFMLQEIVDEVAAKDGVLITRAKYVDAQEMFLPQPSIRVSMSTTHSRKEVEKAAQAIKTAFTKVLSKRK</sequence>
<evidence type="ECO:0000256" key="6">
    <source>
        <dbReference type="ARBA" id="ARBA00022679"/>
    </source>
</evidence>
<dbReference type="Gene3D" id="3.40.640.10">
    <property type="entry name" value="Type I PLP-dependent aspartate aminotransferase-like (Major domain)"/>
    <property type="match status" value="1"/>
</dbReference>
<gene>
    <name evidence="12" type="primary">LCB1_1</name>
    <name evidence="12" type="ORF">BG011_002913</name>
</gene>
<comment type="caution">
    <text evidence="12">The sequence shown here is derived from an EMBL/GenBank/DDBJ whole genome shotgun (WGS) entry which is preliminary data.</text>
</comment>
<dbReference type="InterPro" id="IPR015421">
    <property type="entry name" value="PyrdxlP-dep_Trfase_major"/>
</dbReference>
<evidence type="ECO:0000259" key="11">
    <source>
        <dbReference type="Pfam" id="PF00155"/>
    </source>
</evidence>
<keyword evidence="13" id="KW-1185">Reference proteome</keyword>
<dbReference type="AlphaFoldDB" id="A0A9P6QJK4"/>
<comment type="pathway">
    <text evidence="2">Lipid metabolism; sphingolipid metabolism.</text>
</comment>
<dbReference type="Proteomes" id="UP000726737">
    <property type="component" value="Unassembled WGS sequence"/>
</dbReference>
<dbReference type="EMBL" id="JAAAJA010000002">
    <property type="protein sequence ID" value="KAG0267605.1"/>
    <property type="molecule type" value="Genomic_DNA"/>
</dbReference>
<dbReference type="OrthoDB" id="3168162at2759"/>
<evidence type="ECO:0000256" key="10">
    <source>
        <dbReference type="ARBA" id="ARBA00023315"/>
    </source>
</evidence>
<name>A0A9P6QJK4_9FUNG</name>
<evidence type="ECO:0000256" key="2">
    <source>
        <dbReference type="ARBA" id="ARBA00004760"/>
    </source>
</evidence>
<dbReference type="InterPro" id="IPR004839">
    <property type="entry name" value="Aminotransferase_I/II_large"/>
</dbReference>
<keyword evidence="6" id="KW-0808">Transferase</keyword>
<dbReference type="GO" id="GO:0016020">
    <property type="term" value="C:membrane"/>
    <property type="evidence" value="ECO:0007669"/>
    <property type="project" value="GOC"/>
</dbReference>
<organism evidence="12 13">
    <name type="scientific">Mortierella polycephala</name>
    <dbReference type="NCBI Taxonomy" id="41804"/>
    <lineage>
        <taxon>Eukaryota</taxon>
        <taxon>Fungi</taxon>
        <taxon>Fungi incertae sedis</taxon>
        <taxon>Mucoromycota</taxon>
        <taxon>Mortierellomycotina</taxon>
        <taxon>Mortierellomycetes</taxon>
        <taxon>Mortierellales</taxon>
        <taxon>Mortierellaceae</taxon>
        <taxon>Mortierella</taxon>
    </lineage>
</organism>
<protein>
    <recommendedName>
        <fullName evidence="5">serine C-palmitoyltransferase</fullName>
        <ecNumber evidence="5">2.3.1.50</ecNumber>
    </recommendedName>
</protein>
<comment type="pathway">
    <text evidence="3">Sphingolipid metabolism.</text>
</comment>
<evidence type="ECO:0000313" key="12">
    <source>
        <dbReference type="EMBL" id="KAG0267605.1"/>
    </source>
</evidence>
<evidence type="ECO:0000256" key="4">
    <source>
        <dbReference type="ARBA" id="ARBA00008392"/>
    </source>
</evidence>
<keyword evidence="8" id="KW-0746">Sphingolipid metabolism</keyword>
<keyword evidence="10" id="KW-0012">Acyltransferase</keyword>
<accession>A0A9P6QJK4</accession>
<evidence type="ECO:0000256" key="7">
    <source>
        <dbReference type="ARBA" id="ARBA00022898"/>
    </source>
</evidence>
<dbReference type="PANTHER" id="PTHR13693">
    <property type="entry name" value="CLASS II AMINOTRANSFERASE/8-AMINO-7-OXONONANOATE SYNTHASE"/>
    <property type="match status" value="1"/>
</dbReference>
<dbReference type="InterPro" id="IPR015424">
    <property type="entry name" value="PyrdxlP-dep_Trfase"/>
</dbReference>
<keyword evidence="9" id="KW-0443">Lipid metabolism</keyword>
<evidence type="ECO:0000256" key="1">
    <source>
        <dbReference type="ARBA" id="ARBA00001933"/>
    </source>
</evidence>
<dbReference type="GO" id="GO:0046512">
    <property type="term" value="P:sphingosine biosynthetic process"/>
    <property type="evidence" value="ECO:0007669"/>
    <property type="project" value="TreeGrafter"/>
</dbReference>
<dbReference type="GO" id="GO:0046513">
    <property type="term" value="P:ceramide biosynthetic process"/>
    <property type="evidence" value="ECO:0007669"/>
    <property type="project" value="TreeGrafter"/>
</dbReference>
<keyword evidence="7" id="KW-0663">Pyridoxal phosphate</keyword>
<dbReference type="PANTHER" id="PTHR13693:SF2">
    <property type="entry name" value="SERINE PALMITOYLTRANSFERASE 1"/>
    <property type="match status" value="1"/>
</dbReference>
<dbReference type="SUPFAM" id="SSF53383">
    <property type="entry name" value="PLP-dependent transferases"/>
    <property type="match status" value="1"/>
</dbReference>
<evidence type="ECO:0000256" key="3">
    <source>
        <dbReference type="ARBA" id="ARBA00004991"/>
    </source>
</evidence>
<evidence type="ECO:0000313" key="13">
    <source>
        <dbReference type="Proteomes" id="UP000726737"/>
    </source>
</evidence>
<dbReference type="GO" id="GO:0030170">
    <property type="term" value="F:pyridoxal phosphate binding"/>
    <property type="evidence" value="ECO:0007669"/>
    <property type="project" value="InterPro"/>
</dbReference>
<evidence type="ECO:0000256" key="5">
    <source>
        <dbReference type="ARBA" id="ARBA00013220"/>
    </source>
</evidence>